<feature type="domain" description="Calcineurin-like phosphoesterase" evidence="3">
    <location>
        <begin position="1"/>
        <end position="195"/>
    </location>
</feature>
<dbReference type="EMBL" id="BMMA01000016">
    <property type="protein sequence ID" value="GGI84380.1"/>
    <property type="molecule type" value="Genomic_DNA"/>
</dbReference>
<evidence type="ECO:0000256" key="2">
    <source>
        <dbReference type="SAM" id="MobiDB-lite"/>
    </source>
</evidence>
<dbReference type="GeneID" id="59166487"/>
<dbReference type="Gene3D" id="3.60.21.10">
    <property type="match status" value="1"/>
</dbReference>
<dbReference type="Pfam" id="PF12850">
    <property type="entry name" value="Metallophos_2"/>
    <property type="match status" value="1"/>
</dbReference>
<dbReference type="SUPFAM" id="SSF56300">
    <property type="entry name" value="Metallo-dependent phosphatases"/>
    <property type="match status" value="1"/>
</dbReference>
<evidence type="ECO:0000256" key="1">
    <source>
        <dbReference type="ARBA" id="ARBA00008950"/>
    </source>
</evidence>
<dbReference type="InterPro" id="IPR011152">
    <property type="entry name" value="Pesterase_MJ0912"/>
</dbReference>
<dbReference type="PANTHER" id="PTHR42850:SF2">
    <property type="entry name" value="BLL5683 PROTEIN"/>
    <property type="match status" value="1"/>
</dbReference>
<dbReference type="RefSeq" id="WP_017869751.1">
    <property type="nucleotide sequence ID" value="NZ_BMLZ01000015.1"/>
</dbReference>
<dbReference type="CDD" id="cd00838">
    <property type="entry name" value="MPP_superfamily"/>
    <property type="match status" value="1"/>
</dbReference>
<dbReference type="PANTHER" id="PTHR42850">
    <property type="entry name" value="METALLOPHOSPHOESTERASE"/>
    <property type="match status" value="1"/>
</dbReference>
<reference evidence="4" key="4">
    <citation type="submission" date="2023-08" db="EMBL/GenBank/DDBJ databases">
        <authorList>
            <person name="Sun Q."/>
            <person name="Zhou Y."/>
        </authorList>
    </citation>
    <scope>NUCLEOTIDE SEQUENCE</scope>
    <source>
        <strain evidence="5">CGMCC 1.8884</strain>
        <strain evidence="4">CGMCC 1.8885</strain>
    </source>
</reference>
<evidence type="ECO:0000313" key="7">
    <source>
        <dbReference type="Proteomes" id="UP000652720"/>
    </source>
</evidence>
<evidence type="ECO:0000313" key="6">
    <source>
        <dbReference type="Proteomes" id="UP000630135"/>
    </source>
</evidence>
<dbReference type="GO" id="GO:0005737">
    <property type="term" value="C:cytoplasm"/>
    <property type="evidence" value="ECO:0007669"/>
    <property type="project" value="TreeGrafter"/>
</dbReference>
<evidence type="ECO:0000313" key="5">
    <source>
        <dbReference type="EMBL" id="GGP29779.1"/>
    </source>
</evidence>
<name>A0AAV4K6Q3_9DEIO</name>
<dbReference type="InterPro" id="IPR024654">
    <property type="entry name" value="Calcineurin-like_PHP_lpxH"/>
</dbReference>
<reference evidence="5" key="1">
    <citation type="journal article" date="2014" name="Int. J. Syst. Evol. Microbiol.">
        <title>Complete genome of a new Firmicutes species belonging to the dominant human colonic microbiota ('Ruminococcus bicirculans') reveals two chromosomes and a selective capacity to utilize plant glucans.</title>
        <authorList>
            <consortium name="NISC Comparative Sequencing Program"/>
            <person name="Wegmann U."/>
            <person name="Louis P."/>
            <person name="Goesmann A."/>
            <person name="Henrissat B."/>
            <person name="Duncan S.H."/>
            <person name="Flint H.J."/>
        </authorList>
    </citation>
    <scope>NUCLEOTIDE SEQUENCE</scope>
    <source>
        <strain evidence="5">CGMCC 1.8884</strain>
    </source>
</reference>
<dbReference type="EMBL" id="BMLZ01000015">
    <property type="protein sequence ID" value="GGP29779.1"/>
    <property type="molecule type" value="Genomic_DNA"/>
</dbReference>
<protein>
    <submittedName>
        <fullName evidence="4">Metallophosphoesterase</fullName>
    </submittedName>
</protein>
<accession>A0AAV4K6Q3</accession>
<feature type="region of interest" description="Disordered" evidence="2">
    <location>
        <begin position="232"/>
        <end position="251"/>
    </location>
</feature>
<dbReference type="AlphaFoldDB" id="A0AAV4K6Q3"/>
<keyword evidence="6" id="KW-1185">Reference proteome</keyword>
<reference evidence="6" key="3">
    <citation type="journal article" date="2019" name="Int. J. Syst. Evol. Microbiol.">
        <title>The Global Catalogue of Microorganisms (GCM) 10K type strain sequencing project: providing services to taxonomists for standard genome sequencing and annotation.</title>
        <authorList>
            <consortium name="The Broad Institute Genomics Platform"/>
            <consortium name="The Broad Institute Genome Sequencing Center for Infectious Disease"/>
            <person name="Wu L."/>
            <person name="Ma J."/>
        </authorList>
    </citation>
    <scope>NUCLEOTIDE SEQUENCE [LARGE SCALE GENOMIC DNA]</scope>
    <source>
        <strain evidence="6">CGMCC 1.8884</strain>
    </source>
</reference>
<organism evidence="4 7">
    <name type="scientific">Deinococcus wulumuqiensis</name>
    <dbReference type="NCBI Taxonomy" id="980427"/>
    <lineage>
        <taxon>Bacteria</taxon>
        <taxon>Thermotogati</taxon>
        <taxon>Deinococcota</taxon>
        <taxon>Deinococci</taxon>
        <taxon>Deinococcales</taxon>
        <taxon>Deinococcaceae</taxon>
        <taxon>Deinococcus</taxon>
    </lineage>
</organism>
<dbReference type="PIRSF" id="PIRSF000883">
    <property type="entry name" value="Pesterase_MJ0912"/>
    <property type="match status" value="1"/>
</dbReference>
<dbReference type="GO" id="GO:0016791">
    <property type="term" value="F:phosphatase activity"/>
    <property type="evidence" value="ECO:0007669"/>
    <property type="project" value="TreeGrafter"/>
</dbReference>
<evidence type="ECO:0000259" key="3">
    <source>
        <dbReference type="Pfam" id="PF12850"/>
    </source>
</evidence>
<comment type="similarity">
    <text evidence="1">Belongs to the metallophosphoesterase superfamily. YfcE family.</text>
</comment>
<comment type="caution">
    <text evidence="4">The sequence shown here is derived from an EMBL/GenBank/DDBJ whole genome shotgun (WGS) entry which is preliminary data.</text>
</comment>
<dbReference type="Proteomes" id="UP000630135">
    <property type="component" value="Unassembled WGS sequence"/>
</dbReference>
<proteinExistence type="inferred from homology"/>
<dbReference type="InterPro" id="IPR050126">
    <property type="entry name" value="Ap4A_hydrolase"/>
</dbReference>
<reference evidence="4" key="2">
    <citation type="journal article" date="2014" name="Int. J. Syst. Evol. Microbiol.">
        <title>Complete genome sequence of Corynebacterium casei LMG S-19264T (=DSM 44701T), isolated from a smear-ripened cheese.</title>
        <authorList>
            <consortium name="US DOE Joint Genome Institute (JGI-PGF)"/>
            <person name="Walter F."/>
            <person name="Albersmeier A."/>
            <person name="Kalinowski J."/>
            <person name="Ruckert C."/>
        </authorList>
    </citation>
    <scope>NUCLEOTIDE SEQUENCE</scope>
    <source>
        <strain evidence="4">CGMCC 1.8885</strain>
    </source>
</reference>
<dbReference type="Proteomes" id="UP000652720">
    <property type="component" value="Unassembled WGS sequence"/>
</dbReference>
<sequence length="251" mass="27203">MKIAVFGDVHGNRFALEAVLRDMEAHRPDEWVNLGDGLFGGADPAGAWALQRHIREKYGAQEIRGNTDERLGEPLTPETKKREMLAWLHSVLPAGAAEYVAKLPTSAALAGGKVLAAHGSPSSAWEYLLREGEGWASDERVLERLGDRLGDGLGDGGEARVVVVGHSHLEHVRQLGPLTVVNCGAVSRQKDGSPLARWVLLEGEGDVWNVTFRRVPYDVEAAARWALASAHDGEKEAAQLRTGQESRQRGG</sequence>
<dbReference type="InterPro" id="IPR029052">
    <property type="entry name" value="Metallo-depent_PP-like"/>
</dbReference>
<gene>
    <name evidence="5" type="ORF">GCM10008021_14300</name>
    <name evidence="4" type="ORF">GCM10010914_18420</name>
</gene>
<evidence type="ECO:0000313" key="4">
    <source>
        <dbReference type="EMBL" id="GGI84380.1"/>
    </source>
</evidence>